<dbReference type="AlphaFoldDB" id="A0A8M1F2H1"/>
<dbReference type="GO" id="GO:0005813">
    <property type="term" value="C:centrosome"/>
    <property type="evidence" value="ECO:0007669"/>
    <property type="project" value="TreeGrafter"/>
</dbReference>
<dbReference type="PANTHER" id="PTHR36861">
    <property type="entry name" value="COILED-COIL DOMAIN-CONTAINING PROTEIN 116"/>
    <property type="match status" value="1"/>
</dbReference>
<dbReference type="KEGG" id="umr:121100049"/>
<feature type="region of interest" description="Disordered" evidence="1">
    <location>
        <begin position="121"/>
        <end position="271"/>
    </location>
</feature>
<keyword evidence="2" id="KW-1185">Reference proteome</keyword>
<protein>
    <submittedName>
        <fullName evidence="3">Coiled-coil domain-containing protein 116-like</fullName>
    </submittedName>
</protein>
<gene>
    <name evidence="3" type="primary">LOC121100049</name>
</gene>
<proteinExistence type="predicted"/>
<dbReference type="Proteomes" id="UP000261680">
    <property type="component" value="Unplaced"/>
</dbReference>
<dbReference type="PANTHER" id="PTHR36861:SF1">
    <property type="entry name" value="COILED-COIL DOMAIN-CONTAINING PROTEIN 116"/>
    <property type="match status" value="1"/>
</dbReference>
<feature type="compositionally biased region" description="Basic residues" evidence="1">
    <location>
        <begin position="133"/>
        <end position="148"/>
    </location>
</feature>
<organism evidence="2 3">
    <name type="scientific">Ursus maritimus</name>
    <name type="common">Polar bear</name>
    <name type="synonym">Thalarctos maritimus</name>
    <dbReference type="NCBI Taxonomy" id="29073"/>
    <lineage>
        <taxon>Eukaryota</taxon>
        <taxon>Metazoa</taxon>
        <taxon>Chordata</taxon>
        <taxon>Craniata</taxon>
        <taxon>Vertebrata</taxon>
        <taxon>Euteleostomi</taxon>
        <taxon>Mammalia</taxon>
        <taxon>Eutheria</taxon>
        <taxon>Laurasiatheria</taxon>
        <taxon>Carnivora</taxon>
        <taxon>Caniformia</taxon>
        <taxon>Ursidae</taxon>
        <taxon>Ursus</taxon>
    </lineage>
</organism>
<feature type="compositionally biased region" description="Acidic residues" evidence="1">
    <location>
        <begin position="224"/>
        <end position="241"/>
    </location>
</feature>
<evidence type="ECO:0000313" key="2">
    <source>
        <dbReference type="Proteomes" id="UP000261680"/>
    </source>
</evidence>
<dbReference type="RefSeq" id="XP_040476032.1">
    <property type="nucleotide sequence ID" value="XM_040620098.1"/>
</dbReference>
<feature type="compositionally biased region" description="Polar residues" evidence="1">
    <location>
        <begin position="121"/>
        <end position="132"/>
    </location>
</feature>
<sequence length="271" mass="29901">MSPFPSPAVAQSPNYKFTRKKPLPSISSKSSVSHISNPLYEELVNYLVEQVVSLLVYKYKFEKNLSKQLGFISFPVTETLMDLFLGFKKVKGSRICLSSKIDWSCLLRRLEEAEWARQLSRQASQHDSASQRSSHHGTAHRRAPHHRAPQSSTESPSTLLEPATQGDQSEATESSLNSELPDSQLLPAREGTTAEEREPASQQEPKPAVFSGTDMGSHQCQEVVDADSQSDEEEDEDDDFLGDSGTSQSSPEPRAEVEVSHSTNVGPSDPL</sequence>
<evidence type="ECO:0000313" key="3">
    <source>
        <dbReference type="RefSeq" id="XP_040476032.1"/>
    </source>
</evidence>
<dbReference type="GeneID" id="121100049"/>
<dbReference type="InterPro" id="IPR031532">
    <property type="entry name" value="DUF4702"/>
</dbReference>
<name>A0A8M1F2H1_URSMA</name>
<dbReference type="OrthoDB" id="9837963at2759"/>
<evidence type="ECO:0000256" key="1">
    <source>
        <dbReference type="SAM" id="MobiDB-lite"/>
    </source>
</evidence>
<feature type="compositionally biased region" description="Polar residues" evidence="1">
    <location>
        <begin position="260"/>
        <end position="271"/>
    </location>
</feature>
<reference evidence="3" key="1">
    <citation type="submission" date="2025-08" db="UniProtKB">
        <authorList>
            <consortium name="RefSeq"/>
        </authorList>
    </citation>
    <scope>IDENTIFICATION</scope>
    <source>
        <tissue evidence="3">Whole blood</tissue>
    </source>
</reference>
<feature type="compositionally biased region" description="Polar residues" evidence="1">
    <location>
        <begin position="149"/>
        <end position="158"/>
    </location>
</feature>
<feature type="compositionally biased region" description="Polar residues" evidence="1">
    <location>
        <begin position="165"/>
        <end position="181"/>
    </location>
</feature>
<accession>A0A8M1F2H1</accession>